<evidence type="ECO:0000256" key="1">
    <source>
        <dbReference type="ARBA" id="ARBA00000012"/>
    </source>
</evidence>
<accession>A0A1D8IT40</accession>
<dbReference type="Proteomes" id="UP000095401">
    <property type="component" value="Chromosome"/>
</dbReference>
<evidence type="ECO:0000256" key="5">
    <source>
        <dbReference type="ARBA" id="ARBA00022679"/>
    </source>
</evidence>
<dbReference type="GO" id="GO:0046872">
    <property type="term" value="F:metal ion binding"/>
    <property type="evidence" value="ECO:0007669"/>
    <property type="project" value="UniProtKB-KW"/>
</dbReference>
<dbReference type="PROSITE" id="PS00792">
    <property type="entry name" value="DHPS_1"/>
    <property type="match status" value="1"/>
</dbReference>
<dbReference type="GO" id="GO:0005829">
    <property type="term" value="C:cytosol"/>
    <property type="evidence" value="ECO:0007669"/>
    <property type="project" value="TreeGrafter"/>
</dbReference>
<proteinExistence type="inferred from homology"/>
<dbReference type="InterPro" id="IPR045031">
    <property type="entry name" value="DHP_synth-like"/>
</dbReference>
<feature type="domain" description="Pterin-binding" evidence="10">
    <location>
        <begin position="13"/>
        <end position="267"/>
    </location>
</feature>
<organism evidence="11 12">
    <name type="scientific">Acidihalobacter yilgarnensis</name>
    <dbReference type="NCBI Taxonomy" id="2819280"/>
    <lineage>
        <taxon>Bacteria</taxon>
        <taxon>Pseudomonadati</taxon>
        <taxon>Pseudomonadota</taxon>
        <taxon>Gammaproteobacteria</taxon>
        <taxon>Chromatiales</taxon>
        <taxon>Ectothiorhodospiraceae</taxon>
        <taxon>Acidihalobacter</taxon>
    </lineage>
</organism>
<dbReference type="Pfam" id="PF00809">
    <property type="entry name" value="Pterin_bind"/>
    <property type="match status" value="1"/>
</dbReference>
<dbReference type="UniPathway" id="UPA00077">
    <property type="reaction ID" value="UER00156"/>
</dbReference>
<dbReference type="AlphaFoldDB" id="A0A1D8IT40"/>
<dbReference type="GO" id="GO:0046656">
    <property type="term" value="P:folic acid biosynthetic process"/>
    <property type="evidence" value="ECO:0007669"/>
    <property type="project" value="UniProtKB-KW"/>
</dbReference>
<dbReference type="PANTHER" id="PTHR20941">
    <property type="entry name" value="FOLATE SYNTHESIS PROTEINS"/>
    <property type="match status" value="1"/>
</dbReference>
<comment type="catalytic activity">
    <reaction evidence="1">
        <text>(7,8-dihydropterin-6-yl)methyl diphosphate + 4-aminobenzoate = 7,8-dihydropteroate + diphosphate</text>
        <dbReference type="Rhea" id="RHEA:19949"/>
        <dbReference type="ChEBI" id="CHEBI:17836"/>
        <dbReference type="ChEBI" id="CHEBI:17839"/>
        <dbReference type="ChEBI" id="CHEBI:33019"/>
        <dbReference type="ChEBI" id="CHEBI:72950"/>
        <dbReference type="EC" id="2.5.1.15"/>
    </reaction>
</comment>
<dbReference type="Gene3D" id="3.20.20.20">
    <property type="entry name" value="Dihydropteroate synthase-like"/>
    <property type="match status" value="1"/>
</dbReference>
<evidence type="ECO:0000256" key="2">
    <source>
        <dbReference type="ARBA" id="ARBA00001946"/>
    </source>
</evidence>
<dbReference type="InterPro" id="IPR006390">
    <property type="entry name" value="DHP_synth_dom"/>
</dbReference>
<evidence type="ECO:0000256" key="6">
    <source>
        <dbReference type="ARBA" id="ARBA00022723"/>
    </source>
</evidence>
<keyword evidence="5 9" id="KW-0808">Transferase</keyword>
<name>A0A1D8IT40_9GAMM</name>
<comment type="similarity">
    <text evidence="9">Belongs to the DHPS family.</text>
</comment>
<evidence type="ECO:0000256" key="4">
    <source>
        <dbReference type="ARBA" id="ARBA00012458"/>
    </source>
</evidence>
<dbReference type="CDD" id="cd00739">
    <property type="entry name" value="DHPS"/>
    <property type="match status" value="1"/>
</dbReference>
<comment type="function">
    <text evidence="9">Catalyzes the condensation of para-aminobenzoate (pABA) with 6-hydroxymethyl-7,8-dihydropterin diphosphate (DHPt-PP) to form 7,8-dihydropteroate (H2Pte), the immediate precursor of folate derivatives.</text>
</comment>
<dbReference type="InterPro" id="IPR011005">
    <property type="entry name" value="Dihydropteroate_synth-like_sf"/>
</dbReference>
<evidence type="ECO:0000259" key="10">
    <source>
        <dbReference type="PROSITE" id="PS50972"/>
    </source>
</evidence>
<sequence length="277" mass="29099">MDCAGRRLDLSRPRVMGILNVTPDSFSDGGRHTTMSAAIAYAVNMVEAGADLIDVGGESTRPGATDVDVPSEIARIEKVIRALSREVSVPISIDTRKPDVMRAAVEAGAGLINDIRALLAPGALSLAIELDVPVCLMHMKGEPGSMQATPPQYANVVEEVESFLLARARECVAAGMNPGRILLDPGIGFGKGLQHNLELLRATARLAGQGYPLLLGMSRKSMIGALLANRPVEGRIDGSVGAAVAAALAGARVLRVHDVRQTVDALNVAWAISQQEV</sequence>
<keyword evidence="7 9" id="KW-0460">Magnesium</keyword>
<keyword evidence="12" id="KW-1185">Reference proteome</keyword>
<evidence type="ECO:0000313" key="12">
    <source>
        <dbReference type="Proteomes" id="UP000095401"/>
    </source>
</evidence>
<comment type="cofactor">
    <cofactor evidence="2 9">
        <name>Mg(2+)</name>
        <dbReference type="ChEBI" id="CHEBI:18420"/>
    </cofactor>
</comment>
<dbReference type="NCBIfam" id="TIGR01496">
    <property type="entry name" value="DHPS"/>
    <property type="match status" value="1"/>
</dbReference>
<protein>
    <recommendedName>
        <fullName evidence="4 9">Dihydropteroate synthase</fullName>
        <shortName evidence="9">DHPS</shortName>
        <ecNumber evidence="4 9">2.5.1.15</ecNumber>
    </recommendedName>
    <alternativeName>
        <fullName evidence="9">Dihydropteroate pyrophosphorylase</fullName>
    </alternativeName>
</protein>
<dbReference type="KEGG" id="aprs:BI364_05735"/>
<evidence type="ECO:0000256" key="7">
    <source>
        <dbReference type="ARBA" id="ARBA00022842"/>
    </source>
</evidence>
<dbReference type="PROSITE" id="PS00793">
    <property type="entry name" value="DHPS_2"/>
    <property type="match status" value="1"/>
</dbReference>
<evidence type="ECO:0000256" key="9">
    <source>
        <dbReference type="RuleBase" id="RU361205"/>
    </source>
</evidence>
<dbReference type="GO" id="GO:0004156">
    <property type="term" value="F:dihydropteroate synthase activity"/>
    <property type="evidence" value="ECO:0007669"/>
    <property type="project" value="UniProtKB-EC"/>
</dbReference>
<evidence type="ECO:0000313" key="11">
    <source>
        <dbReference type="EMBL" id="AOU99583.1"/>
    </source>
</evidence>
<keyword evidence="8 9" id="KW-0289">Folate biosynthesis</keyword>
<evidence type="ECO:0000256" key="8">
    <source>
        <dbReference type="ARBA" id="ARBA00022909"/>
    </source>
</evidence>
<gene>
    <name evidence="11" type="ORF">BI364_05735</name>
</gene>
<dbReference type="PANTHER" id="PTHR20941:SF1">
    <property type="entry name" value="FOLIC ACID SYNTHESIS PROTEIN FOL1"/>
    <property type="match status" value="1"/>
</dbReference>
<comment type="pathway">
    <text evidence="3 9">Cofactor biosynthesis; tetrahydrofolate biosynthesis; 7,8-dihydrofolate from 2-amino-4-hydroxy-6-hydroxymethyl-7,8-dihydropteridine diphosphate and 4-aminobenzoate: step 1/2.</text>
</comment>
<dbReference type="EC" id="2.5.1.15" evidence="4 9"/>
<keyword evidence="6 9" id="KW-0479">Metal-binding</keyword>
<dbReference type="SUPFAM" id="SSF51717">
    <property type="entry name" value="Dihydropteroate synthetase-like"/>
    <property type="match status" value="1"/>
</dbReference>
<dbReference type="EMBL" id="CP017415">
    <property type="protein sequence ID" value="AOU99583.1"/>
    <property type="molecule type" value="Genomic_DNA"/>
</dbReference>
<reference evidence="12" key="1">
    <citation type="submission" date="2016-09" db="EMBL/GenBank/DDBJ databases">
        <title>Acidihalobacter prosperus F5.</title>
        <authorList>
            <person name="Khaleque H.N."/>
            <person name="Ramsay J.P."/>
            <person name="Kaksonen A.H."/>
            <person name="Boxall N.J."/>
            <person name="Watkin E.L.J."/>
        </authorList>
    </citation>
    <scope>NUCLEOTIDE SEQUENCE [LARGE SCALE GENOMIC DNA]</scope>
    <source>
        <strain evidence="12">F5</strain>
    </source>
</reference>
<dbReference type="GO" id="GO:0046654">
    <property type="term" value="P:tetrahydrofolate biosynthetic process"/>
    <property type="evidence" value="ECO:0007669"/>
    <property type="project" value="UniProtKB-UniPathway"/>
</dbReference>
<evidence type="ECO:0000256" key="3">
    <source>
        <dbReference type="ARBA" id="ARBA00004763"/>
    </source>
</evidence>
<dbReference type="InterPro" id="IPR000489">
    <property type="entry name" value="Pterin-binding_dom"/>
</dbReference>
<dbReference type="PROSITE" id="PS50972">
    <property type="entry name" value="PTERIN_BINDING"/>
    <property type="match status" value="1"/>
</dbReference>